<feature type="domain" description="C2H2-type" evidence="9">
    <location>
        <begin position="1250"/>
        <end position="1278"/>
    </location>
</feature>
<keyword evidence="5" id="KW-0862">Zinc</keyword>
<feature type="region of interest" description="Disordered" evidence="8">
    <location>
        <begin position="635"/>
        <end position="657"/>
    </location>
</feature>
<evidence type="ECO:0000256" key="8">
    <source>
        <dbReference type="SAM" id="MobiDB-lite"/>
    </source>
</evidence>
<dbReference type="Proteomes" id="UP000030765">
    <property type="component" value="Unassembled WGS sequence"/>
</dbReference>
<evidence type="ECO:0000256" key="6">
    <source>
        <dbReference type="ARBA" id="ARBA00023242"/>
    </source>
</evidence>
<feature type="compositionally biased region" description="Polar residues" evidence="8">
    <location>
        <begin position="1306"/>
        <end position="1318"/>
    </location>
</feature>
<evidence type="ECO:0000313" key="12">
    <source>
        <dbReference type="Proteomes" id="UP000030765"/>
    </source>
</evidence>
<keyword evidence="2" id="KW-0479">Metal-binding</keyword>
<dbReference type="GO" id="GO:0005634">
    <property type="term" value="C:nucleus"/>
    <property type="evidence" value="ECO:0007669"/>
    <property type="project" value="UniProtKB-SubCell"/>
</dbReference>
<feature type="compositionally biased region" description="Polar residues" evidence="8">
    <location>
        <begin position="1171"/>
        <end position="1185"/>
    </location>
</feature>
<evidence type="ECO:0000256" key="2">
    <source>
        <dbReference type="ARBA" id="ARBA00022723"/>
    </source>
</evidence>
<feature type="compositionally biased region" description="Polar residues" evidence="8">
    <location>
        <begin position="867"/>
        <end position="876"/>
    </location>
</feature>
<feature type="compositionally biased region" description="Polar residues" evidence="8">
    <location>
        <begin position="311"/>
        <end position="322"/>
    </location>
</feature>
<dbReference type="EMBL" id="ATLV01022343">
    <property type="status" value="NOT_ANNOTATED_CDS"/>
    <property type="molecule type" value="Genomic_DNA"/>
</dbReference>
<feature type="domain" description="C2H2-type" evidence="9">
    <location>
        <begin position="216"/>
        <end position="243"/>
    </location>
</feature>
<feature type="compositionally biased region" description="Low complexity" evidence="8">
    <location>
        <begin position="412"/>
        <end position="430"/>
    </location>
</feature>
<feature type="region of interest" description="Disordered" evidence="8">
    <location>
        <begin position="1273"/>
        <end position="1347"/>
    </location>
</feature>
<dbReference type="OMA" id="MHRELEY"/>
<feature type="region of interest" description="Disordered" evidence="8">
    <location>
        <begin position="275"/>
        <end position="376"/>
    </location>
</feature>
<evidence type="ECO:0000259" key="9">
    <source>
        <dbReference type="PROSITE" id="PS50157"/>
    </source>
</evidence>
<feature type="compositionally biased region" description="Low complexity" evidence="8">
    <location>
        <begin position="710"/>
        <end position="725"/>
    </location>
</feature>
<evidence type="ECO:0000256" key="7">
    <source>
        <dbReference type="PROSITE-ProRule" id="PRU00042"/>
    </source>
</evidence>
<feature type="compositionally biased region" description="Basic residues" evidence="8">
    <location>
        <begin position="1328"/>
        <end position="1347"/>
    </location>
</feature>
<evidence type="ECO:0000256" key="4">
    <source>
        <dbReference type="ARBA" id="ARBA00022771"/>
    </source>
</evidence>
<dbReference type="SUPFAM" id="SSF57667">
    <property type="entry name" value="beta-beta-alpha zinc fingers"/>
    <property type="match status" value="2"/>
</dbReference>
<evidence type="ECO:0000256" key="1">
    <source>
        <dbReference type="ARBA" id="ARBA00004123"/>
    </source>
</evidence>
<feature type="region of interest" description="Disordered" evidence="8">
    <location>
        <begin position="521"/>
        <end position="547"/>
    </location>
</feature>
<dbReference type="PROSITE" id="PS50157">
    <property type="entry name" value="ZINC_FINGER_C2H2_2"/>
    <property type="match status" value="3"/>
</dbReference>
<feature type="compositionally biased region" description="Polar residues" evidence="8">
    <location>
        <begin position="333"/>
        <end position="355"/>
    </location>
</feature>
<reference evidence="11" key="2">
    <citation type="submission" date="2020-05" db="UniProtKB">
        <authorList>
            <consortium name="EnsemblMetazoa"/>
        </authorList>
    </citation>
    <scope>IDENTIFICATION</scope>
</reference>
<dbReference type="InterPro" id="IPR013087">
    <property type="entry name" value="Znf_C2H2_type"/>
</dbReference>
<dbReference type="EnsemblMetazoa" id="ASIC015481-RA">
    <property type="protein sequence ID" value="ASIC015481-PA"/>
    <property type="gene ID" value="ASIC015481"/>
</dbReference>
<accession>A0A084WBC8</accession>
<dbReference type="VEuPathDB" id="VectorBase:ASIS000442"/>
<sequence>MTTLLPTSQSTGVEAYEDMFKEITRKLYGDESAHGLYPHNTQVAQLAPGAPTAPPDGGERSFTTLTQIGYETTTVGSAPAAGQESAGGASAASTAFGLAALMQNGFPPPGAILNPVNFPPGTSKTPTNISTPSGDTNRWHGQQQAAEQESWNTGKHSSSSYGGKSSYKKPKTEPQDAGLNIPSTADRTGKGGAQGGGGAGSSSSSSGTTPHAYKRYSCTTCPYTTDRRDLFTRHENIHKDEKPFQCYACLKPFNRADHVKKHFLRMHRELEYDIAKTRRCPPSSSGTSSGGATGSSSANTSKASSNYYGHMSSQSGNSGAVPTSTSATTSTTQQPMQLNIPSGSFASSGAHSLNIPSHAHEGVSGQHHITAAGLNGGHSAGQLLQLHNLHHQQQQQQHNVHHSSITIKQEKGLASGGSSLNTSASSAGGSPDEKSFVKKIKGEKKFACTFCPWAGTDNWGLKRHLNTHTKPYVCLLCDYKAARSERLATHVLKVHNKKACGKCSFFAEDQAHLDAHLQEAHPHDPTKVGKLTGTAGGGSSNGNAAHHAAAAPNGNVLRNLGNAFTSNNLPTNIPTSGNGFGTGTSANGHYHTAGGHHAATGNVLTNSNAANLIDTINQHLASAAGQNGAATNVTSSSLQQQQQQQQHHQQHWLVKPHRKRNGPELLYSYLEADGSDSGDYARLLHMQAVGRNKASVTQDFHNAGGGDNGINGDHSSSDGGSPHHSTTAAALPLLVGSKVDRMRADPLDGGKSVAKATDSVALSLASLLGGDQLSFLQLLATAAVAHQQLQLHSSTGPYAHAGASSSSSSGVQQKKQQQQQPKPSKAATVYQPSPVAGASKGDRYGSMVSSPPATANTLPHPKPHPATTANSTSIKHSSNSTNGTTIIIPIGAPATTTASQGATSTIGSSPVPSYATGDSAGGGYKKRRLNGSSSSDKENLIHRKGHTASTHHHHLPGAPSDIIVNGGNALVNGGGSKVGHNHHHNHHHHNNNNSSTSNKNINDIFDKVYKKPQNSFAPSAKHGVLPPMLRIAPPAAVEDDTVNPVVVETEGQQFSLTEFLKNHTEVSISTVGNGTAGSKAGDDGEDSGVSSGELELSEKLPASIPVVPPKKRKSEGERNPRKQQQPRRFDDSDSGGDALPLDLAPGEKPVINITPVEGSMGEAKKDVLAKTASSPEQTETGSSDEGSCVSRLADIRDKHMTRLVSRRRCCRICQNRGLLDHLDNYHYHSKISLILHMRWRHSRNHHPQEVRCRQCGSQFRQAYKLALHRRLAHATSSAEGRKTTVLKKSNGTAPGVGKRSNGKENLATNHRTVDVKSSQVHKKEGAARKKQRRRKPRSRCFTPRRRK</sequence>
<feature type="region of interest" description="Disordered" evidence="8">
    <location>
        <begin position="1070"/>
        <end position="1187"/>
    </location>
</feature>
<feature type="compositionally biased region" description="Basic residues" evidence="8">
    <location>
        <begin position="942"/>
        <end position="955"/>
    </location>
</feature>
<feature type="compositionally biased region" description="Polar residues" evidence="8">
    <location>
        <begin position="847"/>
        <end position="857"/>
    </location>
</feature>
<dbReference type="InterPro" id="IPR036236">
    <property type="entry name" value="Znf_C2H2_sf"/>
</dbReference>
<feature type="compositionally biased region" description="Low complexity" evidence="8">
    <location>
        <begin position="801"/>
        <end position="827"/>
    </location>
</feature>
<feature type="region of interest" description="Disordered" evidence="8">
    <location>
        <begin position="112"/>
        <end position="211"/>
    </location>
</feature>
<feature type="region of interest" description="Disordered" evidence="8">
    <location>
        <begin position="795"/>
        <end position="1000"/>
    </location>
</feature>
<feature type="compositionally biased region" description="Low complexity" evidence="8">
    <location>
        <begin position="877"/>
        <end position="909"/>
    </location>
</feature>
<dbReference type="InterPro" id="IPR050888">
    <property type="entry name" value="ZnF_C2H2-type_TF"/>
</dbReference>
<feature type="compositionally biased region" description="Low complexity" evidence="8">
    <location>
        <begin position="294"/>
        <end position="305"/>
    </location>
</feature>
<dbReference type="SMART" id="SM00355">
    <property type="entry name" value="ZnF_C2H2"/>
    <property type="match status" value="7"/>
</dbReference>
<evidence type="ECO:0000256" key="5">
    <source>
        <dbReference type="ARBA" id="ARBA00022833"/>
    </source>
</evidence>
<proteinExistence type="predicted"/>
<dbReference type="Gene3D" id="3.30.160.60">
    <property type="entry name" value="Classic Zinc Finger"/>
    <property type="match status" value="2"/>
</dbReference>
<feature type="compositionally biased region" description="Basic residues" evidence="8">
    <location>
        <begin position="648"/>
        <end position="657"/>
    </location>
</feature>
<feature type="compositionally biased region" description="Polar residues" evidence="8">
    <location>
        <begin position="120"/>
        <end position="156"/>
    </location>
</feature>
<dbReference type="GO" id="GO:0008270">
    <property type="term" value="F:zinc ion binding"/>
    <property type="evidence" value="ECO:0007669"/>
    <property type="project" value="UniProtKB-KW"/>
</dbReference>
<dbReference type="OrthoDB" id="654211at2759"/>
<keyword evidence="4 7" id="KW-0863">Zinc-finger</keyword>
<dbReference type="VEuPathDB" id="VectorBase:ASIC015481"/>
<name>A0A084WBC8_ANOSI</name>
<evidence type="ECO:0000313" key="10">
    <source>
        <dbReference type="EMBL" id="KFB47522.1"/>
    </source>
</evidence>
<keyword evidence="6" id="KW-0539">Nucleus</keyword>
<keyword evidence="12" id="KW-1185">Reference proteome</keyword>
<feature type="compositionally biased region" description="Gly residues" evidence="8">
    <location>
        <begin position="190"/>
        <end position="200"/>
    </location>
</feature>
<organism evidence="10">
    <name type="scientific">Anopheles sinensis</name>
    <name type="common">Mosquito</name>
    <dbReference type="NCBI Taxonomy" id="74873"/>
    <lineage>
        <taxon>Eukaryota</taxon>
        <taxon>Metazoa</taxon>
        <taxon>Ecdysozoa</taxon>
        <taxon>Arthropoda</taxon>
        <taxon>Hexapoda</taxon>
        <taxon>Insecta</taxon>
        <taxon>Pterygota</taxon>
        <taxon>Neoptera</taxon>
        <taxon>Endopterygota</taxon>
        <taxon>Diptera</taxon>
        <taxon>Nematocera</taxon>
        <taxon>Culicoidea</taxon>
        <taxon>Culicidae</taxon>
        <taxon>Anophelinae</taxon>
        <taxon>Anopheles</taxon>
    </lineage>
</organism>
<dbReference type="EMBL" id="KE525331">
    <property type="protein sequence ID" value="KFB47522.1"/>
    <property type="molecule type" value="Genomic_DNA"/>
</dbReference>
<dbReference type="STRING" id="74873.A0A084WBC8"/>
<gene>
    <name evidence="10" type="ORF">ZHAS_00015481</name>
</gene>
<dbReference type="PANTHER" id="PTHR24406">
    <property type="entry name" value="TRANSCRIPTIONAL REPRESSOR CTCFL-RELATED"/>
    <property type="match status" value="1"/>
</dbReference>
<comment type="subcellular location">
    <subcellularLocation>
        <location evidence="1">Nucleus</location>
    </subcellularLocation>
</comment>
<protein>
    <recommendedName>
        <fullName evidence="9">C2H2-type domain-containing protein</fullName>
    </recommendedName>
</protein>
<feature type="domain" description="C2H2-type" evidence="9">
    <location>
        <begin position="244"/>
        <end position="267"/>
    </location>
</feature>
<evidence type="ECO:0000256" key="3">
    <source>
        <dbReference type="ARBA" id="ARBA00022737"/>
    </source>
</evidence>
<reference evidence="10 12" key="1">
    <citation type="journal article" date="2014" name="BMC Genomics">
        <title>Genome sequence of Anopheles sinensis provides insight into genetics basis of mosquito competence for malaria parasites.</title>
        <authorList>
            <person name="Zhou D."/>
            <person name="Zhang D."/>
            <person name="Ding G."/>
            <person name="Shi L."/>
            <person name="Hou Q."/>
            <person name="Ye Y."/>
            <person name="Xu Y."/>
            <person name="Zhou H."/>
            <person name="Xiong C."/>
            <person name="Li S."/>
            <person name="Yu J."/>
            <person name="Hong S."/>
            <person name="Yu X."/>
            <person name="Zou P."/>
            <person name="Chen C."/>
            <person name="Chang X."/>
            <person name="Wang W."/>
            <person name="Lv Y."/>
            <person name="Sun Y."/>
            <person name="Ma L."/>
            <person name="Shen B."/>
            <person name="Zhu C."/>
        </authorList>
    </citation>
    <scope>NUCLEOTIDE SEQUENCE [LARGE SCALE GENOMIC DNA]</scope>
</reference>
<feature type="compositionally biased region" description="Low complexity" evidence="8">
    <location>
        <begin position="323"/>
        <end position="332"/>
    </location>
</feature>
<dbReference type="PROSITE" id="PS00028">
    <property type="entry name" value="ZINC_FINGER_C2H2_1"/>
    <property type="match status" value="2"/>
</dbReference>
<keyword evidence="3" id="KW-0677">Repeat</keyword>
<feature type="region of interest" description="Disordered" evidence="8">
    <location>
        <begin position="698"/>
        <end position="726"/>
    </location>
</feature>
<feature type="compositionally biased region" description="Basic residues" evidence="8">
    <location>
        <begin position="979"/>
        <end position="990"/>
    </location>
</feature>
<evidence type="ECO:0000313" key="11">
    <source>
        <dbReference type="EnsemblMetazoa" id="ASIC015481-PA"/>
    </source>
</evidence>
<feature type="region of interest" description="Disordered" evidence="8">
    <location>
        <begin position="410"/>
        <end position="434"/>
    </location>
</feature>